<protein>
    <submittedName>
        <fullName evidence="2">Uncharacterized protein</fullName>
    </submittedName>
</protein>
<feature type="transmembrane region" description="Helical" evidence="1">
    <location>
        <begin position="6"/>
        <end position="34"/>
    </location>
</feature>
<dbReference type="RefSeq" id="WP_145238129.1">
    <property type="nucleotide sequence ID" value="NZ_CP036273.1"/>
</dbReference>
<keyword evidence="1" id="KW-0472">Membrane</keyword>
<feature type="transmembrane region" description="Helical" evidence="1">
    <location>
        <begin position="46"/>
        <end position="69"/>
    </location>
</feature>
<sequence length="148" mass="15950">MNGNGGNVGAVLFVCCVFTLLLLPVVLFLLTYIFRLSCTLCGLPKPSVLAASGIMLINYVADVVAFAVLETVVHEGTRMIAIPRWEAWFVAKFLYMPLDLAISAGLHAAVMGIKFGKGIEVWFTQRLIMLGIVAACVLVGTIYVLARG</sequence>
<feature type="transmembrane region" description="Helical" evidence="1">
    <location>
        <begin position="127"/>
        <end position="146"/>
    </location>
</feature>
<name>A0A517XSN2_9BACT</name>
<dbReference type="OrthoDB" id="290242at2"/>
<organism evidence="2 3">
    <name type="scientific">Urbifossiella limnaea</name>
    <dbReference type="NCBI Taxonomy" id="2528023"/>
    <lineage>
        <taxon>Bacteria</taxon>
        <taxon>Pseudomonadati</taxon>
        <taxon>Planctomycetota</taxon>
        <taxon>Planctomycetia</taxon>
        <taxon>Gemmatales</taxon>
        <taxon>Gemmataceae</taxon>
        <taxon>Urbifossiella</taxon>
    </lineage>
</organism>
<dbReference type="AlphaFoldDB" id="A0A517XSN2"/>
<proteinExistence type="predicted"/>
<evidence type="ECO:0000256" key="1">
    <source>
        <dbReference type="SAM" id="Phobius"/>
    </source>
</evidence>
<dbReference type="Proteomes" id="UP000319576">
    <property type="component" value="Chromosome"/>
</dbReference>
<keyword evidence="3" id="KW-1185">Reference proteome</keyword>
<keyword evidence="1" id="KW-1133">Transmembrane helix</keyword>
<evidence type="ECO:0000313" key="2">
    <source>
        <dbReference type="EMBL" id="QDU20492.1"/>
    </source>
</evidence>
<evidence type="ECO:0000313" key="3">
    <source>
        <dbReference type="Proteomes" id="UP000319576"/>
    </source>
</evidence>
<keyword evidence="1" id="KW-0812">Transmembrane</keyword>
<accession>A0A517XSN2</accession>
<gene>
    <name evidence="2" type="ORF">ETAA1_24440</name>
</gene>
<reference evidence="2 3" key="1">
    <citation type="submission" date="2019-02" db="EMBL/GenBank/DDBJ databases">
        <title>Deep-cultivation of Planctomycetes and their phenomic and genomic characterization uncovers novel biology.</title>
        <authorList>
            <person name="Wiegand S."/>
            <person name="Jogler M."/>
            <person name="Boedeker C."/>
            <person name="Pinto D."/>
            <person name="Vollmers J."/>
            <person name="Rivas-Marin E."/>
            <person name="Kohn T."/>
            <person name="Peeters S.H."/>
            <person name="Heuer A."/>
            <person name="Rast P."/>
            <person name="Oberbeckmann S."/>
            <person name="Bunk B."/>
            <person name="Jeske O."/>
            <person name="Meyerdierks A."/>
            <person name="Storesund J.E."/>
            <person name="Kallscheuer N."/>
            <person name="Luecker S."/>
            <person name="Lage O.M."/>
            <person name="Pohl T."/>
            <person name="Merkel B.J."/>
            <person name="Hornburger P."/>
            <person name="Mueller R.-W."/>
            <person name="Bruemmer F."/>
            <person name="Labrenz M."/>
            <person name="Spormann A.M."/>
            <person name="Op den Camp H."/>
            <person name="Overmann J."/>
            <person name="Amann R."/>
            <person name="Jetten M.S.M."/>
            <person name="Mascher T."/>
            <person name="Medema M.H."/>
            <person name="Devos D.P."/>
            <person name="Kaster A.-K."/>
            <person name="Ovreas L."/>
            <person name="Rohde M."/>
            <person name="Galperin M.Y."/>
            <person name="Jogler C."/>
        </authorList>
    </citation>
    <scope>NUCLEOTIDE SEQUENCE [LARGE SCALE GENOMIC DNA]</scope>
    <source>
        <strain evidence="2 3">ETA_A1</strain>
    </source>
</reference>
<dbReference type="KEGG" id="uli:ETAA1_24440"/>
<feature type="transmembrane region" description="Helical" evidence="1">
    <location>
        <begin position="93"/>
        <end position="115"/>
    </location>
</feature>
<dbReference type="EMBL" id="CP036273">
    <property type="protein sequence ID" value="QDU20492.1"/>
    <property type="molecule type" value="Genomic_DNA"/>
</dbReference>